<evidence type="ECO:0000259" key="1">
    <source>
        <dbReference type="PROSITE" id="PS50848"/>
    </source>
</evidence>
<dbReference type="Gene3D" id="3.30.530.20">
    <property type="match status" value="1"/>
</dbReference>
<evidence type="ECO:0000313" key="3">
    <source>
        <dbReference type="Proteomes" id="UP001209878"/>
    </source>
</evidence>
<dbReference type="InterPro" id="IPR023393">
    <property type="entry name" value="START-like_dom_sf"/>
</dbReference>
<dbReference type="PANTHER" id="PTHR19308">
    <property type="entry name" value="PHOSPHATIDYLCHOLINE TRANSFER PROTEIN"/>
    <property type="match status" value="1"/>
</dbReference>
<dbReference type="SUPFAM" id="SSF55961">
    <property type="entry name" value="Bet v1-like"/>
    <property type="match status" value="1"/>
</dbReference>
<dbReference type="PROSITE" id="PS50848">
    <property type="entry name" value="START"/>
    <property type="match status" value="1"/>
</dbReference>
<keyword evidence="3" id="KW-1185">Reference proteome</keyword>
<dbReference type="PANTHER" id="PTHR19308:SF14">
    <property type="entry name" value="START DOMAIN-CONTAINING PROTEIN"/>
    <property type="match status" value="1"/>
</dbReference>
<dbReference type="AlphaFoldDB" id="A0AAD9KGS4"/>
<comment type="caution">
    <text evidence="2">The sequence shown here is derived from an EMBL/GenBank/DDBJ whole genome shotgun (WGS) entry which is preliminary data.</text>
</comment>
<proteinExistence type="predicted"/>
<feature type="domain" description="START" evidence="1">
    <location>
        <begin position="1"/>
        <end position="155"/>
    </location>
</feature>
<protein>
    <recommendedName>
        <fullName evidence="1">START domain-containing protein</fullName>
    </recommendedName>
</protein>
<accession>A0AAD9KGS4</accession>
<sequence length="213" mass="24791">MHSVLKGVSASVLFDVLLDPDYRKKWDPYMVESYEICCLNPNTDIGYYALKAPKPLKNRDLVLIRSWLDRGTEYYVMNRSINHRSEPPRKTCIRAISYITGFVIMPLSQQSCEVTYITQSDPKGKLPVWVVNKMTQLTAPMVMTRLAKAAKDYESWKSKHNPCHKPWLFPEQMRLPRLKTTDIRPMQETQQAETIDETDIMEDDLQEDIVGEM</sequence>
<dbReference type="InterPro" id="IPR002913">
    <property type="entry name" value="START_lipid-bd_dom"/>
</dbReference>
<dbReference type="Proteomes" id="UP001209878">
    <property type="component" value="Unassembled WGS sequence"/>
</dbReference>
<name>A0AAD9KGS4_RIDPI</name>
<evidence type="ECO:0000313" key="2">
    <source>
        <dbReference type="EMBL" id="KAK2170490.1"/>
    </source>
</evidence>
<dbReference type="GO" id="GO:0005737">
    <property type="term" value="C:cytoplasm"/>
    <property type="evidence" value="ECO:0007669"/>
    <property type="project" value="UniProtKB-ARBA"/>
</dbReference>
<dbReference type="InterPro" id="IPR051213">
    <property type="entry name" value="START_lipid_transfer"/>
</dbReference>
<dbReference type="EMBL" id="JAODUO010001149">
    <property type="protein sequence ID" value="KAK2170490.1"/>
    <property type="molecule type" value="Genomic_DNA"/>
</dbReference>
<dbReference type="Pfam" id="PF01852">
    <property type="entry name" value="START"/>
    <property type="match status" value="1"/>
</dbReference>
<dbReference type="GO" id="GO:0008289">
    <property type="term" value="F:lipid binding"/>
    <property type="evidence" value="ECO:0007669"/>
    <property type="project" value="InterPro"/>
</dbReference>
<reference evidence="2" key="1">
    <citation type="journal article" date="2023" name="Mol. Biol. Evol.">
        <title>Third-Generation Sequencing Reveals the Adaptive Role of the Epigenome in Three Deep-Sea Polychaetes.</title>
        <authorList>
            <person name="Perez M."/>
            <person name="Aroh O."/>
            <person name="Sun Y."/>
            <person name="Lan Y."/>
            <person name="Juniper S.K."/>
            <person name="Young C.R."/>
            <person name="Angers B."/>
            <person name="Qian P.Y."/>
        </authorList>
    </citation>
    <scope>NUCLEOTIDE SEQUENCE</scope>
    <source>
        <strain evidence="2">R07B-5</strain>
    </source>
</reference>
<organism evidence="2 3">
    <name type="scientific">Ridgeia piscesae</name>
    <name type="common">Tubeworm</name>
    <dbReference type="NCBI Taxonomy" id="27915"/>
    <lineage>
        <taxon>Eukaryota</taxon>
        <taxon>Metazoa</taxon>
        <taxon>Spiralia</taxon>
        <taxon>Lophotrochozoa</taxon>
        <taxon>Annelida</taxon>
        <taxon>Polychaeta</taxon>
        <taxon>Sedentaria</taxon>
        <taxon>Canalipalpata</taxon>
        <taxon>Sabellida</taxon>
        <taxon>Siboglinidae</taxon>
        <taxon>Ridgeia</taxon>
    </lineage>
</organism>
<gene>
    <name evidence="2" type="ORF">NP493_1150g00041</name>
</gene>